<dbReference type="Proteomes" id="UP001519460">
    <property type="component" value="Unassembled WGS sequence"/>
</dbReference>
<proteinExistence type="predicted"/>
<evidence type="ECO:0000256" key="1">
    <source>
        <dbReference type="SAM" id="SignalP"/>
    </source>
</evidence>
<evidence type="ECO:0000313" key="2">
    <source>
        <dbReference type="EMBL" id="KAK7490135.1"/>
    </source>
</evidence>
<organism evidence="2 3">
    <name type="scientific">Batillaria attramentaria</name>
    <dbReference type="NCBI Taxonomy" id="370345"/>
    <lineage>
        <taxon>Eukaryota</taxon>
        <taxon>Metazoa</taxon>
        <taxon>Spiralia</taxon>
        <taxon>Lophotrochozoa</taxon>
        <taxon>Mollusca</taxon>
        <taxon>Gastropoda</taxon>
        <taxon>Caenogastropoda</taxon>
        <taxon>Sorbeoconcha</taxon>
        <taxon>Cerithioidea</taxon>
        <taxon>Batillariidae</taxon>
        <taxon>Batillaria</taxon>
    </lineage>
</organism>
<gene>
    <name evidence="2" type="ORF">BaRGS_00018657</name>
</gene>
<sequence>MAVKPRQAAKSYKFQNVLFLLTMVVLLEDANALHLNQSKKTSYDCVGRRQFDDLAYTVGKFGPMSGNVPKIATAQAQSCHNG</sequence>
<name>A0ABD0KTH8_9CAEN</name>
<comment type="caution">
    <text evidence="2">The sequence shown here is derived from an EMBL/GenBank/DDBJ whole genome shotgun (WGS) entry which is preliminary data.</text>
</comment>
<protein>
    <submittedName>
        <fullName evidence="2">Uncharacterized protein</fullName>
    </submittedName>
</protein>
<dbReference type="AlphaFoldDB" id="A0ABD0KTH8"/>
<keyword evidence="1" id="KW-0732">Signal</keyword>
<feature type="signal peptide" evidence="1">
    <location>
        <begin position="1"/>
        <end position="32"/>
    </location>
</feature>
<evidence type="ECO:0000313" key="3">
    <source>
        <dbReference type="Proteomes" id="UP001519460"/>
    </source>
</evidence>
<accession>A0ABD0KTH8</accession>
<reference evidence="2 3" key="1">
    <citation type="journal article" date="2023" name="Sci. Data">
        <title>Genome assembly of the Korean intertidal mud-creeper Batillaria attramentaria.</title>
        <authorList>
            <person name="Patra A.K."/>
            <person name="Ho P.T."/>
            <person name="Jun S."/>
            <person name="Lee S.J."/>
            <person name="Kim Y."/>
            <person name="Won Y.J."/>
        </authorList>
    </citation>
    <scope>NUCLEOTIDE SEQUENCE [LARGE SCALE GENOMIC DNA]</scope>
    <source>
        <strain evidence="2">Wonlab-2016</strain>
    </source>
</reference>
<keyword evidence="3" id="KW-1185">Reference proteome</keyword>
<feature type="chain" id="PRO_5044785504" evidence="1">
    <location>
        <begin position="33"/>
        <end position="82"/>
    </location>
</feature>
<dbReference type="EMBL" id="JACVVK020000130">
    <property type="protein sequence ID" value="KAK7490135.1"/>
    <property type="molecule type" value="Genomic_DNA"/>
</dbReference>